<gene>
    <name evidence="2" type="ORF">NCTC13063_00375</name>
</gene>
<evidence type="ECO:0000313" key="2">
    <source>
        <dbReference type="EMBL" id="SUB79118.1"/>
    </source>
</evidence>
<dbReference type="InterPro" id="IPR025535">
    <property type="entry name" value="DUF4421"/>
</dbReference>
<protein>
    <recommendedName>
        <fullName evidence="4">DUF4421 domain-containing protein</fullName>
    </recommendedName>
</protein>
<sequence>MKHVGCFIVTMFFVFSIVPCRAAEEGTVLEGYPLKPVTQPSVIDADSTVKPRKRDLFHRIGDVFTGFFKEFNNPDTAYIEPQRYNFTALIQNTNTYEVYRLTSKQGQSITFAPEMSYRIGPYIGWRWVFLGYTIDVNHLNASSRHSSKREYDLSLYSSLLGLDFFWRETGNDYKIRRMYLGEDIDTSPLKNMSFDGFKASIKGFNLYYIFNHKKFSYPAAYSQSTVQRRSAGSALMGIGYTRHSLNIDWDKLDKLLDDKLSNQTDEVEIDNGLLFGKVTYTDISVSGGYSYNWVFARNWLFNASLSAAIGYKVSKGDMEKDKNGTHRGFNIHNFNMDGIGRFGLVWNNTHWYAGASAILHSYNYSKNQFSTNNFFGSLNFYVGVNFGRKK</sequence>
<keyword evidence="1" id="KW-0732">Signal</keyword>
<proteinExistence type="predicted"/>
<dbReference type="AlphaFoldDB" id="A0AAQ1ZIE5"/>
<dbReference type="Proteomes" id="UP000255283">
    <property type="component" value="Unassembled WGS sequence"/>
</dbReference>
<evidence type="ECO:0000313" key="3">
    <source>
        <dbReference type="Proteomes" id="UP000255283"/>
    </source>
</evidence>
<accession>A0AAQ1ZIE5</accession>
<evidence type="ECO:0008006" key="4">
    <source>
        <dbReference type="Google" id="ProtNLM"/>
    </source>
</evidence>
<feature type="chain" id="PRO_5042842443" description="DUF4421 domain-containing protein" evidence="1">
    <location>
        <begin position="23"/>
        <end position="390"/>
    </location>
</feature>
<reference evidence="2 3" key="1">
    <citation type="submission" date="2018-06" db="EMBL/GenBank/DDBJ databases">
        <authorList>
            <consortium name="Pathogen Informatics"/>
            <person name="Doyle S."/>
        </authorList>
    </citation>
    <scope>NUCLEOTIDE SEQUENCE [LARGE SCALE GENOMIC DNA]</scope>
    <source>
        <strain evidence="2 3">NCTC13063</strain>
    </source>
</reference>
<comment type="caution">
    <text evidence="2">The sequence shown here is derived from an EMBL/GenBank/DDBJ whole genome shotgun (WGS) entry which is preliminary data.</text>
</comment>
<feature type="signal peptide" evidence="1">
    <location>
        <begin position="1"/>
        <end position="22"/>
    </location>
</feature>
<organism evidence="2 3">
    <name type="scientific">Segatella buccae</name>
    <dbReference type="NCBI Taxonomy" id="28126"/>
    <lineage>
        <taxon>Bacteria</taxon>
        <taxon>Pseudomonadati</taxon>
        <taxon>Bacteroidota</taxon>
        <taxon>Bacteroidia</taxon>
        <taxon>Bacteroidales</taxon>
        <taxon>Prevotellaceae</taxon>
        <taxon>Segatella</taxon>
    </lineage>
</organism>
<dbReference type="Pfam" id="PF14391">
    <property type="entry name" value="DUF4421"/>
    <property type="match status" value="1"/>
</dbReference>
<dbReference type="EMBL" id="UGTJ01000001">
    <property type="protein sequence ID" value="SUB79118.1"/>
    <property type="molecule type" value="Genomic_DNA"/>
</dbReference>
<name>A0AAQ1ZIE5_9BACT</name>
<evidence type="ECO:0000256" key="1">
    <source>
        <dbReference type="SAM" id="SignalP"/>
    </source>
</evidence>